<dbReference type="PANTHER" id="PTHR12673">
    <property type="entry name" value="FACIOGENITAL DYSPLASIA PROTEIN"/>
    <property type="match status" value="1"/>
</dbReference>
<dbReference type="Gene3D" id="1.20.900.10">
    <property type="entry name" value="Dbl homology (DH) domain"/>
    <property type="match status" value="1"/>
</dbReference>
<dbReference type="CDD" id="cd00160">
    <property type="entry name" value="RhoGEF"/>
    <property type="match status" value="1"/>
</dbReference>
<dbReference type="GO" id="GO:0005737">
    <property type="term" value="C:cytoplasm"/>
    <property type="evidence" value="ECO:0000318"/>
    <property type="project" value="GO_Central"/>
</dbReference>
<dbReference type="InterPro" id="IPR001331">
    <property type="entry name" value="GDS_CDC24_CS"/>
</dbReference>
<dbReference type="EnsemblMetazoa" id="XM_011665482">
    <property type="protein sequence ID" value="XP_011663784"/>
    <property type="gene ID" value="LOC589715"/>
</dbReference>
<feature type="domain" description="DH" evidence="3">
    <location>
        <begin position="99"/>
        <end position="274"/>
    </location>
</feature>
<dbReference type="InterPro" id="IPR051092">
    <property type="entry name" value="FYVE_RhoGEF_PH"/>
</dbReference>
<dbReference type="GO" id="GO:0035556">
    <property type="term" value="P:intracellular signal transduction"/>
    <property type="evidence" value="ECO:0007669"/>
    <property type="project" value="InterPro"/>
</dbReference>
<dbReference type="RefSeq" id="XP_011663784.2">
    <property type="nucleotide sequence ID" value="XM_011665482.2"/>
</dbReference>
<dbReference type="SMART" id="SM00325">
    <property type="entry name" value="RhoGEF"/>
    <property type="match status" value="1"/>
</dbReference>
<dbReference type="SUPFAM" id="SSF48065">
    <property type="entry name" value="DBL homology domain (DH-domain)"/>
    <property type="match status" value="1"/>
</dbReference>
<dbReference type="InterPro" id="IPR000219">
    <property type="entry name" value="DH_dom"/>
</dbReference>
<dbReference type="Pfam" id="PF00169">
    <property type="entry name" value="PH"/>
    <property type="match status" value="1"/>
</dbReference>
<feature type="compositionally biased region" description="Polar residues" evidence="1">
    <location>
        <begin position="457"/>
        <end position="469"/>
    </location>
</feature>
<dbReference type="InterPro" id="IPR001849">
    <property type="entry name" value="PH_domain"/>
</dbReference>
<evidence type="ECO:0000313" key="4">
    <source>
        <dbReference type="EnsemblMetazoa" id="XP_011663784"/>
    </source>
</evidence>
<reference evidence="4" key="2">
    <citation type="submission" date="2021-01" db="UniProtKB">
        <authorList>
            <consortium name="EnsemblMetazoa"/>
        </authorList>
    </citation>
    <scope>IDENTIFICATION</scope>
</reference>
<dbReference type="SMART" id="SM00233">
    <property type="entry name" value="PH"/>
    <property type="match status" value="1"/>
</dbReference>
<evidence type="ECO:0000256" key="1">
    <source>
        <dbReference type="SAM" id="MobiDB-lite"/>
    </source>
</evidence>
<feature type="region of interest" description="Disordered" evidence="1">
    <location>
        <begin position="454"/>
        <end position="477"/>
    </location>
</feature>
<keyword evidence="5" id="KW-1185">Reference proteome</keyword>
<dbReference type="Proteomes" id="UP000007110">
    <property type="component" value="Unassembled WGS sequence"/>
</dbReference>
<dbReference type="FunCoup" id="A0A7M7HFF5">
    <property type="interactions" value="855"/>
</dbReference>
<dbReference type="KEGG" id="spu:589715"/>
<accession>A0A7M7HFF5</accession>
<name>A0A7M7HFF5_STRPU</name>
<proteinExistence type="predicted"/>
<dbReference type="PROSITE" id="PS00741">
    <property type="entry name" value="DH_1"/>
    <property type="match status" value="1"/>
</dbReference>
<dbReference type="Pfam" id="PF00621">
    <property type="entry name" value="RhoGEF"/>
    <property type="match status" value="1"/>
</dbReference>
<evidence type="ECO:0000259" key="3">
    <source>
        <dbReference type="PROSITE" id="PS50010"/>
    </source>
</evidence>
<dbReference type="PROSITE" id="PS50003">
    <property type="entry name" value="PH_DOMAIN"/>
    <property type="match status" value="1"/>
</dbReference>
<dbReference type="InterPro" id="IPR011993">
    <property type="entry name" value="PH-like_dom_sf"/>
</dbReference>
<evidence type="ECO:0000259" key="2">
    <source>
        <dbReference type="PROSITE" id="PS50003"/>
    </source>
</evidence>
<feature type="domain" description="PH" evidence="2">
    <location>
        <begin position="304"/>
        <end position="411"/>
    </location>
</feature>
<dbReference type="GeneID" id="589715"/>
<dbReference type="PROSITE" id="PS50010">
    <property type="entry name" value="DH_2"/>
    <property type="match status" value="1"/>
</dbReference>
<dbReference type="SUPFAM" id="SSF50729">
    <property type="entry name" value="PH domain-like"/>
    <property type="match status" value="1"/>
</dbReference>
<evidence type="ECO:0000313" key="5">
    <source>
        <dbReference type="Proteomes" id="UP000007110"/>
    </source>
</evidence>
<dbReference type="InParanoid" id="A0A7M7HFF5"/>
<reference evidence="5" key="1">
    <citation type="submission" date="2015-02" db="EMBL/GenBank/DDBJ databases">
        <title>Genome sequencing for Strongylocentrotus purpuratus.</title>
        <authorList>
            <person name="Murali S."/>
            <person name="Liu Y."/>
            <person name="Vee V."/>
            <person name="English A."/>
            <person name="Wang M."/>
            <person name="Skinner E."/>
            <person name="Han Y."/>
            <person name="Muzny D.M."/>
            <person name="Worley K.C."/>
            <person name="Gibbs R.A."/>
        </authorList>
    </citation>
    <scope>NUCLEOTIDE SEQUENCE</scope>
</reference>
<organism evidence="4 5">
    <name type="scientific">Strongylocentrotus purpuratus</name>
    <name type="common">Purple sea urchin</name>
    <dbReference type="NCBI Taxonomy" id="7668"/>
    <lineage>
        <taxon>Eukaryota</taxon>
        <taxon>Metazoa</taxon>
        <taxon>Echinodermata</taxon>
        <taxon>Eleutherozoa</taxon>
        <taxon>Echinozoa</taxon>
        <taxon>Echinoidea</taxon>
        <taxon>Euechinoidea</taxon>
        <taxon>Echinacea</taxon>
        <taxon>Camarodonta</taxon>
        <taxon>Echinidea</taxon>
        <taxon>Strongylocentrotidae</taxon>
        <taxon>Strongylocentrotus</taxon>
    </lineage>
</organism>
<dbReference type="GO" id="GO:0005085">
    <property type="term" value="F:guanyl-nucleotide exchange factor activity"/>
    <property type="evidence" value="ECO:0000318"/>
    <property type="project" value="GO_Central"/>
</dbReference>
<feature type="region of interest" description="Disordered" evidence="1">
    <location>
        <begin position="490"/>
        <end position="576"/>
    </location>
</feature>
<dbReference type="OMA" id="NCANTDE"/>
<dbReference type="AlphaFoldDB" id="A0A7M7HFF5"/>
<dbReference type="PANTHER" id="PTHR12673:SF159">
    <property type="entry name" value="LD03170P"/>
    <property type="match status" value="1"/>
</dbReference>
<feature type="compositionally biased region" description="Polar residues" evidence="1">
    <location>
        <begin position="496"/>
        <end position="511"/>
    </location>
</feature>
<dbReference type="OrthoDB" id="245697at2759"/>
<feature type="compositionally biased region" description="Basic residues" evidence="1">
    <location>
        <begin position="532"/>
        <end position="542"/>
    </location>
</feature>
<sequence length="649" mass="74881">MQICTARCSSKHHFIKFCSGEIQLSNRNIDFHHWCQVIKLDLLMSTSGEKRKKDSIGASCRRKKVRKSMSWRESKEAIKQDLEKFFQEKFTSGAKMERKREKILTEIFASERRYLEQLDIIITHFIKPLRQLGIVPENDIRIMFGDITAIQAINKELLAHMEEMSIGEAFLQLAPYIKLYCTYANNFEKAVDLLQEWGNKTAKFVRFLRETEKKEQCRSLTLHALLITPIQRVPRYKLLLKQLLDHTPSSHEDYSKIKDALQNISEVTHGINEYIREHENFQKMFDIQNSLGGRAPKLIVPGRKFIKEGPLMKVTKNGSGSHERMFFLFSDILIYAKHNMSLERPLLTKPYTCSSVIQLEDCKVDLVLGEQKIDGAGALFKLSYNADHLLLYSTDNNEALSWIDKLQGTIQTLRRNRASLRTPSVMERRKEEAFTRDAGRTPFRASMRIRSMCRKPQLTSSQLVSQGASPSPMPKRDLLYPMRKDILKMSDKKADSMTTRSASSPPMTTRSAARRYPLGHHMTQQPVASSPRRSRTQAKRPRSLPPQLSKKKVRRLQDRGPLPLKKKKKREDPEMTVYEDAVDHGTTTDDHDNTLYQTAMAEDEGTHTEIYPMTPSRERTTSYRRGEQVLQEMPPLTTAQNGDSQCIIL</sequence>
<dbReference type="InterPro" id="IPR035899">
    <property type="entry name" value="DBL_dom_sf"/>
</dbReference>
<protein>
    <submittedName>
        <fullName evidence="4">Uncharacterized protein</fullName>
    </submittedName>
</protein>
<dbReference type="Gene3D" id="2.30.29.30">
    <property type="entry name" value="Pleckstrin-homology domain (PH domain)/Phosphotyrosine-binding domain (PTB)"/>
    <property type="match status" value="1"/>
</dbReference>